<keyword evidence="2" id="KW-1185">Reference proteome</keyword>
<organism evidence="1 2">
    <name type="scientific">Bifidobacterium psychraerophilum</name>
    <dbReference type="NCBI Taxonomy" id="218140"/>
    <lineage>
        <taxon>Bacteria</taxon>
        <taxon>Bacillati</taxon>
        <taxon>Actinomycetota</taxon>
        <taxon>Actinomycetes</taxon>
        <taxon>Bifidobacteriales</taxon>
        <taxon>Bifidobacteriaceae</taxon>
        <taxon>Bifidobacterium</taxon>
    </lineage>
</organism>
<evidence type="ECO:0000313" key="2">
    <source>
        <dbReference type="Proteomes" id="UP000029050"/>
    </source>
</evidence>
<comment type="caution">
    <text evidence="1">The sequence shown here is derived from an EMBL/GenBank/DDBJ whole genome shotgun (WGS) entry which is preliminary data.</text>
</comment>
<dbReference type="EMBL" id="JGZI01000002">
    <property type="protein sequence ID" value="KFI84232.1"/>
    <property type="molecule type" value="Genomic_DNA"/>
</dbReference>
<evidence type="ECO:0008006" key="3">
    <source>
        <dbReference type="Google" id="ProtNLM"/>
    </source>
</evidence>
<reference evidence="1 2" key="1">
    <citation type="submission" date="2014-03" db="EMBL/GenBank/DDBJ databases">
        <title>Genomics of Bifidobacteria.</title>
        <authorList>
            <person name="Ventura M."/>
            <person name="Milani C."/>
            <person name="Lugli G.A."/>
        </authorList>
    </citation>
    <scope>NUCLEOTIDE SEQUENCE [LARGE SCALE GENOMIC DNA]</scope>
    <source>
        <strain evidence="1 2">LMG 21775</strain>
    </source>
</reference>
<sequence length="58" mass="6701">MEAANSSACNNLHMDDYVLAGDYDNETLQEMIELRDLFELGVIDETEFSNRIAQLMDW</sequence>
<dbReference type="eggNOG" id="ENOG50325ND">
    <property type="taxonomic scope" value="Bacteria"/>
</dbReference>
<proteinExistence type="predicted"/>
<dbReference type="AlphaFoldDB" id="A0A087CLT2"/>
<protein>
    <recommendedName>
        <fullName evidence="3">SHOCT domain-containing protein</fullName>
    </recommendedName>
</protein>
<dbReference type="RefSeq" id="WP_160247978.1">
    <property type="nucleotide sequence ID" value="NZ_JALCNH010000044.1"/>
</dbReference>
<accession>A0A087CLT2</accession>
<dbReference type="Proteomes" id="UP000029050">
    <property type="component" value="Unassembled WGS sequence"/>
</dbReference>
<evidence type="ECO:0000313" key="1">
    <source>
        <dbReference type="EMBL" id="KFI84232.1"/>
    </source>
</evidence>
<name>A0A087CLT2_9BIFI</name>
<gene>
    <name evidence="1" type="ORF">BPSY_0110</name>
</gene>